<sequence>MNEQKDHHGWAPDVGGGGEEAQEGRRKAMESPSGERGSGREVSDAEREGVGSTDIEPGSPYGAGESDTARPEEQADSSGTEGRKGPAQRPYGRTDDEDTGVGKEGTATEGSPNLPTGDQGG</sequence>
<proteinExistence type="predicted"/>
<reference evidence="2 3" key="1">
    <citation type="submission" date="2019-07" db="EMBL/GenBank/DDBJ databases">
        <title>New species of Amycolatopsis and Streptomyces.</title>
        <authorList>
            <person name="Duangmal K."/>
            <person name="Teo W.F.A."/>
            <person name="Lipun K."/>
        </authorList>
    </citation>
    <scope>NUCLEOTIDE SEQUENCE [LARGE SCALE GENOMIC DNA]</scope>
    <source>
        <strain evidence="2 3">JCM 30562</strain>
    </source>
</reference>
<evidence type="ECO:0000313" key="3">
    <source>
        <dbReference type="Proteomes" id="UP000318578"/>
    </source>
</evidence>
<gene>
    <name evidence="2" type="ORF">FNH06_10245</name>
</gene>
<accession>A0A558AG71</accession>
<dbReference type="RefSeq" id="WP_144637003.1">
    <property type="nucleotide sequence ID" value="NZ_BNAX01000005.1"/>
</dbReference>
<dbReference type="AlphaFoldDB" id="A0A558AG71"/>
<comment type="caution">
    <text evidence="2">The sequence shown here is derived from an EMBL/GenBank/DDBJ whole genome shotgun (WGS) entry which is preliminary data.</text>
</comment>
<protein>
    <submittedName>
        <fullName evidence="2">Uncharacterized protein</fullName>
    </submittedName>
</protein>
<dbReference type="EMBL" id="VJZA01000012">
    <property type="protein sequence ID" value="TVT23267.1"/>
    <property type="molecule type" value="Genomic_DNA"/>
</dbReference>
<keyword evidence="3" id="KW-1185">Reference proteome</keyword>
<feature type="region of interest" description="Disordered" evidence="1">
    <location>
        <begin position="1"/>
        <end position="121"/>
    </location>
</feature>
<dbReference type="Proteomes" id="UP000318578">
    <property type="component" value="Unassembled WGS sequence"/>
</dbReference>
<feature type="compositionally biased region" description="Basic and acidic residues" evidence="1">
    <location>
        <begin position="37"/>
        <end position="49"/>
    </location>
</feature>
<dbReference type="OrthoDB" id="9873170at2"/>
<feature type="compositionally biased region" description="Basic and acidic residues" evidence="1">
    <location>
        <begin position="1"/>
        <end position="10"/>
    </location>
</feature>
<feature type="compositionally biased region" description="Polar residues" evidence="1">
    <location>
        <begin position="108"/>
        <end position="121"/>
    </location>
</feature>
<name>A0A558AG71_9PSEU</name>
<organism evidence="2 3">
    <name type="scientific">Amycolatopsis acidiphila</name>
    <dbReference type="NCBI Taxonomy" id="715473"/>
    <lineage>
        <taxon>Bacteria</taxon>
        <taxon>Bacillati</taxon>
        <taxon>Actinomycetota</taxon>
        <taxon>Actinomycetes</taxon>
        <taxon>Pseudonocardiales</taxon>
        <taxon>Pseudonocardiaceae</taxon>
        <taxon>Amycolatopsis</taxon>
    </lineage>
</organism>
<evidence type="ECO:0000313" key="2">
    <source>
        <dbReference type="EMBL" id="TVT23267.1"/>
    </source>
</evidence>
<evidence type="ECO:0000256" key="1">
    <source>
        <dbReference type="SAM" id="MobiDB-lite"/>
    </source>
</evidence>